<feature type="transmembrane region" description="Helical" evidence="1">
    <location>
        <begin position="420"/>
        <end position="439"/>
    </location>
</feature>
<dbReference type="InterPro" id="IPR005182">
    <property type="entry name" value="YdbS-like_PH"/>
</dbReference>
<accession>A0ABU7UYD2</accession>
<evidence type="ECO:0000313" key="3">
    <source>
        <dbReference type="EMBL" id="MEF2155445.1"/>
    </source>
</evidence>
<dbReference type="Pfam" id="PF03703">
    <property type="entry name" value="bPH_2"/>
    <property type="match status" value="3"/>
</dbReference>
<dbReference type="Proteomes" id="UP001356170">
    <property type="component" value="Unassembled WGS sequence"/>
</dbReference>
<keyword evidence="1" id="KW-1133">Transmembrane helix</keyword>
<reference evidence="3 4" key="1">
    <citation type="submission" date="2024-01" db="EMBL/GenBank/DDBJ databases">
        <title>Novel species of the genus Luteimonas isolated from rivers.</title>
        <authorList>
            <person name="Lu H."/>
        </authorList>
    </citation>
    <scope>NUCLEOTIDE SEQUENCE [LARGE SCALE GENOMIC DNA]</scope>
    <source>
        <strain evidence="3 4">FXH3W</strain>
    </source>
</reference>
<gene>
    <name evidence="3" type="ORF">V3390_04255</name>
</gene>
<feature type="transmembrane region" description="Helical" evidence="1">
    <location>
        <begin position="192"/>
        <end position="214"/>
    </location>
</feature>
<dbReference type="PANTHER" id="PTHR34473:SF2">
    <property type="entry name" value="UPF0699 TRANSMEMBRANE PROTEIN YDBT"/>
    <property type="match status" value="1"/>
</dbReference>
<keyword evidence="1" id="KW-0472">Membrane</keyword>
<feature type="domain" description="YdbS-like PH" evidence="2">
    <location>
        <begin position="274"/>
        <end position="359"/>
    </location>
</feature>
<evidence type="ECO:0000259" key="2">
    <source>
        <dbReference type="Pfam" id="PF03703"/>
    </source>
</evidence>
<dbReference type="EMBL" id="JAZHBO010000001">
    <property type="protein sequence ID" value="MEF2155445.1"/>
    <property type="molecule type" value="Genomic_DNA"/>
</dbReference>
<feature type="transmembrane region" description="Helical" evidence="1">
    <location>
        <begin position="245"/>
        <end position="271"/>
    </location>
</feature>
<sequence length="530" mass="59677">MSTPHPVPQTGSIPELTRALYPHSWVFSVIRGLPQWIPALFAAGVLGKTTSFGDRAWLIAAVFAAILILNWWQLRFTRWDLTQKAVLLRQGMWDKETKVIPFNRIQNVKLIQNPLHRAFGVARVELESAGSRKPEAILNVLRYADAVNLSELVQSQGRIVASVPATDGQPMPSAPLSGTLLLRMNLAELIRYGLVSNRGLIVLGAAVGGASQFMDDVWEFVLRRLLKGLDLTGQVDRFTHLSMPAMLMAALSVVMLVVVFVKLLSIVLALWTHYNFQLVEQPRRLQTERGLLSRWHDAIVKSRIQAFRIRETIWHRLLKRRTVDVDTLAGSESGTSEDGMPKAVSNHLLPVATPAQVAQIIEHLAPAIRIDGRQWEHVSMRNVWRQLAEWALIIVPVLCTTQIVAHFVEPARLFINTPLYWASLVMLLFVAVAQSWYNVRYAAFSLDAQSFGIRKGWISKTWHLAEIRRAQVVSIKRNPLDRRFGTASLVMDTPGASRGVLQMDYLPFERALDLRDTLLGAINRSVIRSE</sequence>
<feature type="domain" description="YdbS-like PH" evidence="2">
    <location>
        <begin position="442"/>
        <end position="518"/>
    </location>
</feature>
<comment type="caution">
    <text evidence="3">The sequence shown here is derived from an EMBL/GenBank/DDBJ whole genome shotgun (WGS) entry which is preliminary data.</text>
</comment>
<protein>
    <submittedName>
        <fullName evidence="3">PH domain-containing protein</fullName>
    </submittedName>
</protein>
<evidence type="ECO:0000256" key="1">
    <source>
        <dbReference type="SAM" id="Phobius"/>
    </source>
</evidence>
<proteinExistence type="predicted"/>
<keyword evidence="1" id="KW-0812">Transmembrane</keyword>
<dbReference type="InterPro" id="IPR014529">
    <property type="entry name" value="UCP026631"/>
</dbReference>
<feature type="transmembrane region" description="Helical" evidence="1">
    <location>
        <begin position="56"/>
        <end position="74"/>
    </location>
</feature>
<dbReference type="RefSeq" id="WP_331703487.1">
    <property type="nucleotide sequence ID" value="NZ_JAZHBO010000001.1"/>
</dbReference>
<feature type="transmembrane region" description="Helical" evidence="1">
    <location>
        <begin position="387"/>
        <end position="408"/>
    </location>
</feature>
<name>A0ABU7UYD2_9GAMM</name>
<organism evidence="3 4">
    <name type="scientific">Aquilutibacter rugosus</name>
    <dbReference type="NCBI Taxonomy" id="3115820"/>
    <lineage>
        <taxon>Bacteria</taxon>
        <taxon>Pseudomonadati</taxon>
        <taxon>Pseudomonadota</taxon>
        <taxon>Gammaproteobacteria</taxon>
        <taxon>Lysobacterales</taxon>
        <taxon>Lysobacteraceae</taxon>
        <taxon>Aquilutibacter</taxon>
    </lineage>
</organism>
<keyword evidence="4" id="KW-1185">Reference proteome</keyword>
<dbReference type="PIRSF" id="PIRSF026631">
    <property type="entry name" value="UCP026631"/>
    <property type="match status" value="1"/>
</dbReference>
<dbReference type="PANTHER" id="PTHR34473">
    <property type="entry name" value="UPF0699 TRANSMEMBRANE PROTEIN YDBS"/>
    <property type="match status" value="1"/>
</dbReference>
<feature type="domain" description="YdbS-like PH" evidence="2">
    <location>
        <begin position="75"/>
        <end position="142"/>
    </location>
</feature>
<evidence type="ECO:0000313" key="4">
    <source>
        <dbReference type="Proteomes" id="UP001356170"/>
    </source>
</evidence>